<evidence type="ECO:0000256" key="7">
    <source>
        <dbReference type="ARBA" id="ARBA00023211"/>
    </source>
</evidence>
<feature type="transmembrane region" description="Helical" evidence="8">
    <location>
        <begin position="69"/>
        <end position="91"/>
    </location>
</feature>
<keyword evidence="2 8" id="KW-1003">Cell membrane</keyword>
<feature type="transmembrane region" description="Helical" evidence="8">
    <location>
        <begin position="38"/>
        <end position="63"/>
    </location>
</feature>
<dbReference type="InterPro" id="IPR003810">
    <property type="entry name" value="Mntp/YtaF"/>
</dbReference>
<protein>
    <recommendedName>
        <fullName evidence="8">Putative manganese efflux pump MntP</fullName>
    </recommendedName>
</protein>
<name>A0A133L1A9_HEYCO</name>
<gene>
    <name evidence="8" type="primary">mntP</name>
    <name evidence="9" type="ORF">HMPREF3213_00502</name>
</gene>
<keyword evidence="6 8" id="KW-0472">Membrane</keyword>
<keyword evidence="4 8" id="KW-1133">Transmembrane helix</keyword>
<comment type="similarity">
    <text evidence="8">Belongs to the MntP (TC 9.B.29) family.</text>
</comment>
<feature type="transmembrane region" description="Helical" evidence="8">
    <location>
        <begin position="103"/>
        <end position="126"/>
    </location>
</feature>
<dbReference type="RefSeq" id="WP_014096752.1">
    <property type="nucleotide sequence ID" value="NZ_CP017888.1"/>
</dbReference>
<feature type="transmembrane region" description="Helical" evidence="8">
    <location>
        <begin position="160"/>
        <end position="181"/>
    </location>
</feature>
<evidence type="ECO:0000313" key="10">
    <source>
        <dbReference type="Proteomes" id="UP000070376"/>
    </source>
</evidence>
<comment type="subcellular location">
    <subcellularLocation>
        <location evidence="8">Cell membrane</location>
        <topology evidence="8">Multi-pass membrane protein</topology>
    </subcellularLocation>
</comment>
<evidence type="ECO:0000256" key="2">
    <source>
        <dbReference type="ARBA" id="ARBA00022475"/>
    </source>
</evidence>
<dbReference type="InterPro" id="IPR022929">
    <property type="entry name" value="Put_MntP"/>
</dbReference>
<evidence type="ECO:0000256" key="8">
    <source>
        <dbReference type="HAMAP-Rule" id="MF_01521"/>
    </source>
</evidence>
<evidence type="ECO:0000256" key="5">
    <source>
        <dbReference type="ARBA" id="ARBA00023065"/>
    </source>
</evidence>
<keyword evidence="5 8" id="KW-0406">Ion transport</keyword>
<evidence type="ECO:0000256" key="4">
    <source>
        <dbReference type="ARBA" id="ARBA00022989"/>
    </source>
</evidence>
<dbReference type="HAMAP" id="MF_01521">
    <property type="entry name" value="MntP_pump"/>
    <property type="match status" value="1"/>
</dbReference>
<dbReference type="EMBL" id="LRPN01000017">
    <property type="protein sequence ID" value="KWZ85330.1"/>
    <property type="molecule type" value="Genomic_DNA"/>
</dbReference>
<keyword evidence="3 8" id="KW-0812">Transmembrane</keyword>
<dbReference type="AlphaFoldDB" id="A0A133L1A9"/>
<proteinExistence type="inferred from homology"/>
<sequence>MAVIAEMVTLAIMALALGMDAFSVSLGVGMMQPRLRQIFYIGLTVGIFHVLMPVLGIFAGHLLSRTFGLFAQYIGGILLVIMGIQMIVWVFKKEGAQAVSPSGWGTMLFALSVSLDSFSAGLSLGIFGVRTVAVMICFGVAATFLTWLGLLIGRKFQGWIGVYGEVLGGTILVVFGLKLLFSI</sequence>
<reference evidence="10" key="1">
    <citation type="submission" date="2016-01" db="EMBL/GenBank/DDBJ databases">
        <authorList>
            <person name="Mitreva M."/>
            <person name="Pepin K.H."/>
            <person name="Mihindukulasuriya K.A."/>
            <person name="Fulton R."/>
            <person name="Fronick C."/>
            <person name="O'Laughlin M."/>
            <person name="Miner T."/>
            <person name="Herter B."/>
            <person name="Rosa B.A."/>
            <person name="Cordes M."/>
            <person name="Tomlinson C."/>
            <person name="Wollam A."/>
            <person name="Palsikar V.B."/>
            <person name="Mardis E.R."/>
            <person name="Wilson R.K."/>
        </authorList>
    </citation>
    <scope>NUCLEOTIDE SEQUENCE [LARGE SCALE GENOMIC DNA]</scope>
    <source>
        <strain evidence="10">GED7749B</strain>
    </source>
</reference>
<accession>A0A133L1A9</accession>
<keyword evidence="1 8" id="KW-0813">Transport</keyword>
<dbReference type="Pfam" id="PF02659">
    <property type="entry name" value="Mntp"/>
    <property type="match status" value="1"/>
</dbReference>
<comment type="function">
    <text evidence="8">Probably functions as a manganese efflux pump.</text>
</comment>
<feature type="transmembrane region" description="Helical" evidence="8">
    <location>
        <begin position="12"/>
        <end position="31"/>
    </location>
</feature>
<dbReference type="PATRIC" id="fig|1398.22.peg.498"/>
<dbReference type="PANTHER" id="PTHR35529:SF1">
    <property type="entry name" value="MANGANESE EFFLUX PUMP MNTP-RELATED"/>
    <property type="match status" value="1"/>
</dbReference>
<dbReference type="Proteomes" id="UP000070376">
    <property type="component" value="Unassembled WGS sequence"/>
</dbReference>
<organism evidence="9 10">
    <name type="scientific">Heyndrickxia coagulans</name>
    <name type="common">Weizmannia coagulans</name>
    <dbReference type="NCBI Taxonomy" id="1398"/>
    <lineage>
        <taxon>Bacteria</taxon>
        <taxon>Bacillati</taxon>
        <taxon>Bacillota</taxon>
        <taxon>Bacilli</taxon>
        <taxon>Bacillales</taxon>
        <taxon>Bacillaceae</taxon>
        <taxon>Heyndrickxia</taxon>
    </lineage>
</organism>
<evidence type="ECO:0000256" key="3">
    <source>
        <dbReference type="ARBA" id="ARBA00022692"/>
    </source>
</evidence>
<comment type="caution">
    <text evidence="9">The sequence shown here is derived from an EMBL/GenBank/DDBJ whole genome shotgun (WGS) entry which is preliminary data.</text>
</comment>
<feature type="transmembrane region" description="Helical" evidence="8">
    <location>
        <begin position="132"/>
        <end position="153"/>
    </location>
</feature>
<evidence type="ECO:0000313" key="9">
    <source>
        <dbReference type="EMBL" id="KWZ85330.1"/>
    </source>
</evidence>
<dbReference type="GO" id="GO:0005384">
    <property type="term" value="F:manganese ion transmembrane transporter activity"/>
    <property type="evidence" value="ECO:0007669"/>
    <property type="project" value="UniProtKB-UniRule"/>
</dbReference>
<evidence type="ECO:0000256" key="1">
    <source>
        <dbReference type="ARBA" id="ARBA00022448"/>
    </source>
</evidence>
<dbReference type="PANTHER" id="PTHR35529">
    <property type="entry name" value="MANGANESE EFFLUX PUMP MNTP-RELATED"/>
    <property type="match status" value="1"/>
</dbReference>
<keyword evidence="7 8" id="KW-0464">Manganese</keyword>
<dbReference type="GO" id="GO:0005886">
    <property type="term" value="C:plasma membrane"/>
    <property type="evidence" value="ECO:0007669"/>
    <property type="project" value="UniProtKB-SubCell"/>
</dbReference>
<evidence type="ECO:0000256" key="6">
    <source>
        <dbReference type="ARBA" id="ARBA00023136"/>
    </source>
</evidence>
<dbReference type="GeneID" id="93258116"/>